<sequence length="822" mass="91454">MLIPTYVRLRYWFYPIGNTPAVNLLRDRAPFEGCTTNILCLACGDVRNILFTLSTELPSADHSYEVTFCDLEPAVLARNVFLFTYLAAELYKDGTESAARLIWELYYHIFISSSARGTLTCHVTHLLDSSRSSEVWNKSSYGIAFKFYSEKTLHEIRQYWQLYLDACNDGRDREIRDAVQDMVEQRGLDDGRIFHSSTRATGVHALKSATIMSAAFRAYWSTGVVAGNSEDSSALEQDDGGHANPLLYISSAPLGRFAVHYGTDPLHCFHLAQVFDTPGEEKDMLQRLAIAAKTQFQGWCETFTEHIRMGAFRMFFHCGEAVSLCYELQLQSSEASRNDAVPAYLHTYSRPWSTVCLDLSLGKSLSASSSFDVIDTSNISDHIGILNLIPAVRPLLNDSALSVLYTETLLRAAVETTAYLDELLRLDVGSVGLIAGIIPTASVLGIFTDDFGSESFSGHYGRNTGSQSQLRVRLSWKRPSGGDLLKALSTTRMISADADDLASLLFRWYLNMFSAFEDVSLQLSVHLRRAITPLSQDLRHYTRTTLVALIGLAYKQIQTDWPKCIELLLDKIQTDRALIISALEMPPKAAAASFSATANCYNMDPLSRWPDMPSVVAVALVVPRQALHVFTSADLNRIGTPGLHLAVYNEKIFDNSFHAIHTCFGKLVIGNDSHTSTIDEDALGWRGHSELIVTCLVTAFQFLLGSKDETRVALVINSSSANTYFIPILGPHLRVFDTSIENRHNFHVLQDLPGIRSTQTTPVLPPRSGCRSRESLVSTTVRDGRVQLLTLRQEVLNTGERNHLQNGYEVHTNQESPCALTI</sequence>
<dbReference type="InterPro" id="IPR027974">
    <property type="entry name" value="DUF4470"/>
</dbReference>
<dbReference type="AlphaFoldDB" id="A0AAJ0D9P8"/>
<dbReference type="Proteomes" id="UP001271007">
    <property type="component" value="Unassembled WGS sequence"/>
</dbReference>
<dbReference type="EMBL" id="JAWDJX010000178">
    <property type="protein sequence ID" value="KAK3045650.1"/>
    <property type="molecule type" value="Genomic_DNA"/>
</dbReference>
<accession>A0AAJ0D9P8</accession>
<evidence type="ECO:0000259" key="1">
    <source>
        <dbReference type="Pfam" id="PF14737"/>
    </source>
</evidence>
<feature type="domain" description="DUF4470" evidence="1">
    <location>
        <begin position="15"/>
        <end position="111"/>
    </location>
</feature>
<reference evidence="2" key="1">
    <citation type="submission" date="2023-04" db="EMBL/GenBank/DDBJ databases">
        <title>Black Yeasts Isolated from many extreme environments.</title>
        <authorList>
            <person name="Coleine C."/>
            <person name="Stajich J.E."/>
            <person name="Selbmann L."/>
        </authorList>
    </citation>
    <scope>NUCLEOTIDE SEQUENCE</scope>
    <source>
        <strain evidence="2">CCFEE 5312</strain>
    </source>
</reference>
<evidence type="ECO:0000313" key="3">
    <source>
        <dbReference type="Proteomes" id="UP001271007"/>
    </source>
</evidence>
<keyword evidence="3" id="KW-1185">Reference proteome</keyword>
<proteinExistence type="predicted"/>
<name>A0AAJ0D9P8_9PEZI</name>
<organism evidence="2 3">
    <name type="scientific">Extremus antarcticus</name>
    <dbReference type="NCBI Taxonomy" id="702011"/>
    <lineage>
        <taxon>Eukaryota</taxon>
        <taxon>Fungi</taxon>
        <taxon>Dikarya</taxon>
        <taxon>Ascomycota</taxon>
        <taxon>Pezizomycotina</taxon>
        <taxon>Dothideomycetes</taxon>
        <taxon>Dothideomycetidae</taxon>
        <taxon>Mycosphaerellales</taxon>
        <taxon>Extremaceae</taxon>
        <taxon>Extremus</taxon>
    </lineage>
</organism>
<evidence type="ECO:0000313" key="2">
    <source>
        <dbReference type="EMBL" id="KAK3045650.1"/>
    </source>
</evidence>
<protein>
    <recommendedName>
        <fullName evidence="1">DUF4470 domain-containing protein</fullName>
    </recommendedName>
</protein>
<gene>
    <name evidence="2" type="ORF">LTR09_012792</name>
</gene>
<dbReference type="Pfam" id="PF14737">
    <property type="entry name" value="DUF4470"/>
    <property type="match status" value="1"/>
</dbReference>
<comment type="caution">
    <text evidence="2">The sequence shown here is derived from an EMBL/GenBank/DDBJ whole genome shotgun (WGS) entry which is preliminary data.</text>
</comment>